<evidence type="ECO:0000313" key="8">
    <source>
        <dbReference type="EMBL" id="KXB55701.1"/>
    </source>
</evidence>
<keyword evidence="5 6" id="KW-0665">Pyrimidine biosynthesis</keyword>
<dbReference type="GO" id="GO:0016757">
    <property type="term" value="F:glycosyltransferase activity"/>
    <property type="evidence" value="ECO:0007669"/>
    <property type="project" value="UniProtKB-KW"/>
</dbReference>
<dbReference type="InterPro" id="IPR000836">
    <property type="entry name" value="PRTase_dom"/>
</dbReference>
<sequence>MKEIAKEIAKDLLKIKAVELKEENHFTWASGIKSPVYCDNRLTLSYPQIREKMAEKLTEIIKEKFENINLIAGVATAGIPHATLVSYKMNLPLVYVRDKKKNHGKTNQIEGKVIRGQKAVVIEDLISTGMSSINAVKALQQAGIEVAGVVAIYSYNIKKAKENFAENNLKYYTLTGYDALIEEAIKEKYIDEKAKEKLIEFRDNL</sequence>
<dbReference type="Gene3D" id="3.40.50.2020">
    <property type="match status" value="1"/>
</dbReference>
<dbReference type="EC" id="2.4.2.10" evidence="2 6"/>
<name>A0ABR5TLE4_9BACL</name>
<evidence type="ECO:0000256" key="3">
    <source>
        <dbReference type="ARBA" id="ARBA00022676"/>
    </source>
</evidence>
<comment type="catalytic activity">
    <reaction evidence="6">
        <text>orotidine 5'-phosphate + diphosphate = orotate + 5-phospho-alpha-D-ribose 1-diphosphate</text>
        <dbReference type="Rhea" id="RHEA:10380"/>
        <dbReference type="ChEBI" id="CHEBI:30839"/>
        <dbReference type="ChEBI" id="CHEBI:33019"/>
        <dbReference type="ChEBI" id="CHEBI:57538"/>
        <dbReference type="ChEBI" id="CHEBI:58017"/>
        <dbReference type="EC" id="2.4.2.10"/>
    </reaction>
</comment>
<comment type="function">
    <text evidence="6">Catalyzes the transfer of a ribosyl phosphate group from 5-phosphoribose 1-diphosphate to orotate, leading to the formation of orotidine monophosphate (OMP).</text>
</comment>
<evidence type="ECO:0000259" key="7">
    <source>
        <dbReference type="Pfam" id="PF00156"/>
    </source>
</evidence>
<keyword evidence="3 6" id="KW-0328">Glycosyltransferase</keyword>
<comment type="similarity">
    <text evidence="6">Belongs to the purine/pyrimidine phosphoribosyltransferase family. PyrE subfamily.</text>
</comment>
<accession>A0ABR5TLE4</accession>
<evidence type="ECO:0000256" key="1">
    <source>
        <dbReference type="ARBA" id="ARBA00004889"/>
    </source>
</evidence>
<dbReference type="CDD" id="cd06223">
    <property type="entry name" value="PRTases_typeI"/>
    <property type="match status" value="1"/>
</dbReference>
<dbReference type="InterPro" id="IPR004467">
    <property type="entry name" value="Or_phspho_trans_dom"/>
</dbReference>
<feature type="binding site" evidence="6">
    <location>
        <position position="103"/>
    </location>
    <ligand>
        <name>5-phospho-alpha-D-ribose 1-diphosphate</name>
        <dbReference type="ChEBI" id="CHEBI:58017"/>
        <note>ligand shared between dimeric partners</note>
    </ligand>
</feature>
<comment type="pathway">
    <text evidence="1 6">Pyrimidine metabolism; UMP biosynthesis via de novo pathway; UMP from orotate: step 1/2.</text>
</comment>
<evidence type="ECO:0000313" key="9">
    <source>
        <dbReference type="Proteomes" id="UP000070467"/>
    </source>
</evidence>
<evidence type="ECO:0000256" key="4">
    <source>
        <dbReference type="ARBA" id="ARBA00022679"/>
    </source>
</evidence>
<comment type="caution">
    <text evidence="8">The sequence shown here is derived from an EMBL/GenBank/DDBJ whole genome shotgun (WGS) entry which is preliminary data.</text>
</comment>
<gene>
    <name evidence="6" type="primary">pyrE</name>
    <name evidence="8" type="ORF">HMPREF1871_01154</name>
</gene>
<evidence type="ECO:0000256" key="5">
    <source>
        <dbReference type="ARBA" id="ARBA00022975"/>
    </source>
</evidence>
<dbReference type="NCBIfam" id="TIGR00336">
    <property type="entry name" value="pyrE"/>
    <property type="match status" value="1"/>
</dbReference>
<dbReference type="PANTHER" id="PTHR19278">
    <property type="entry name" value="OROTATE PHOSPHORIBOSYLTRANSFERASE"/>
    <property type="match status" value="1"/>
</dbReference>
<dbReference type="Pfam" id="PF00156">
    <property type="entry name" value="Pribosyltran"/>
    <property type="match status" value="1"/>
</dbReference>
<keyword evidence="6" id="KW-0460">Magnesium</keyword>
<evidence type="ECO:0000256" key="6">
    <source>
        <dbReference type="HAMAP-Rule" id="MF_01208"/>
    </source>
</evidence>
<organism evidence="8 9">
    <name type="scientific">Gemelliphila asaccharolytica</name>
    <dbReference type="NCBI Taxonomy" id="502393"/>
    <lineage>
        <taxon>Bacteria</taxon>
        <taxon>Bacillati</taxon>
        <taxon>Bacillota</taxon>
        <taxon>Bacilli</taxon>
        <taxon>Bacillales</taxon>
        <taxon>Gemellaceae</taxon>
        <taxon>Gemelliphila</taxon>
    </lineage>
</organism>
<keyword evidence="9" id="KW-1185">Reference proteome</keyword>
<feature type="binding site" evidence="6">
    <location>
        <position position="127"/>
    </location>
    <ligand>
        <name>orotate</name>
        <dbReference type="ChEBI" id="CHEBI:30839"/>
    </ligand>
</feature>
<dbReference type="Proteomes" id="UP000070467">
    <property type="component" value="Unassembled WGS sequence"/>
</dbReference>
<keyword evidence="4 6" id="KW-0808">Transferase</keyword>
<dbReference type="InterPro" id="IPR023031">
    <property type="entry name" value="OPRT"/>
</dbReference>
<dbReference type="SUPFAM" id="SSF53271">
    <property type="entry name" value="PRTase-like"/>
    <property type="match status" value="1"/>
</dbReference>
<feature type="binding site" evidence="6">
    <location>
        <position position="97"/>
    </location>
    <ligand>
        <name>5-phospho-alpha-D-ribose 1-diphosphate</name>
        <dbReference type="ChEBI" id="CHEBI:58017"/>
        <note>ligand shared between dimeric partners</note>
    </ligand>
</feature>
<dbReference type="PANTHER" id="PTHR19278:SF9">
    <property type="entry name" value="URIDINE 5'-MONOPHOSPHATE SYNTHASE"/>
    <property type="match status" value="1"/>
</dbReference>
<protein>
    <recommendedName>
        <fullName evidence="2 6">Orotate phosphoribosyltransferase</fullName>
        <shortName evidence="6">OPRT</shortName>
        <shortName evidence="6">OPRTase</shortName>
        <ecNumber evidence="2 6">2.4.2.10</ecNumber>
    </recommendedName>
</protein>
<comment type="caution">
    <text evidence="6">Lacks conserved residue(s) required for the propagation of feature annotation.</text>
</comment>
<feature type="domain" description="Phosphoribosyltransferase" evidence="7">
    <location>
        <begin position="49"/>
        <end position="162"/>
    </location>
</feature>
<feature type="binding site" evidence="6">
    <location>
        <position position="101"/>
    </location>
    <ligand>
        <name>5-phospho-alpha-D-ribose 1-diphosphate</name>
        <dbReference type="ChEBI" id="CHEBI:58017"/>
        <note>ligand shared between dimeric partners</note>
    </ligand>
</feature>
<dbReference type="InterPro" id="IPR029057">
    <property type="entry name" value="PRTase-like"/>
</dbReference>
<dbReference type="HAMAP" id="MF_01208">
    <property type="entry name" value="PyrE"/>
    <property type="match status" value="1"/>
</dbReference>
<feature type="binding site" description="in other chain" evidence="6">
    <location>
        <begin position="123"/>
        <end position="131"/>
    </location>
    <ligand>
        <name>5-phospho-alpha-D-ribose 1-diphosphate</name>
        <dbReference type="ChEBI" id="CHEBI:58017"/>
        <note>ligand shared between dimeric partners</note>
    </ligand>
</feature>
<comment type="cofactor">
    <cofactor evidence="6">
        <name>Mg(2+)</name>
        <dbReference type="ChEBI" id="CHEBI:18420"/>
    </cofactor>
</comment>
<comment type="subunit">
    <text evidence="6">Homodimer.</text>
</comment>
<evidence type="ECO:0000256" key="2">
    <source>
        <dbReference type="ARBA" id="ARBA00011971"/>
    </source>
</evidence>
<dbReference type="EMBL" id="LSDB01000065">
    <property type="protein sequence ID" value="KXB55701.1"/>
    <property type="molecule type" value="Genomic_DNA"/>
</dbReference>
<reference evidence="8 9" key="1">
    <citation type="submission" date="2016-01" db="EMBL/GenBank/DDBJ databases">
        <authorList>
            <person name="Mitreva M."/>
            <person name="Pepin K.H."/>
            <person name="Mihindukulasuriya K.A."/>
            <person name="Fulton R."/>
            <person name="Fronick C."/>
            <person name="O'Laughlin M."/>
            <person name="Miner T."/>
            <person name="Herter B."/>
            <person name="Rosa B.A."/>
            <person name="Cordes M."/>
            <person name="Tomlinson C."/>
            <person name="Wollam A."/>
            <person name="Palsikar V.B."/>
            <person name="Mardis E.R."/>
            <person name="Wilson R.K."/>
        </authorList>
    </citation>
    <scope>NUCLEOTIDE SEQUENCE [LARGE SCALE GENOMIC DNA]</scope>
    <source>
        <strain evidence="8 9">KA00071</strain>
    </source>
</reference>
<proteinExistence type="inferred from homology"/>